<evidence type="ECO:0000256" key="1">
    <source>
        <dbReference type="SAM" id="MobiDB-lite"/>
    </source>
</evidence>
<dbReference type="EMBL" id="CAMKVN010002091">
    <property type="protein sequence ID" value="CAI2179532.1"/>
    <property type="molecule type" value="Genomic_DNA"/>
</dbReference>
<dbReference type="Gene3D" id="1.10.510.10">
    <property type="entry name" value="Transferase(Phosphotransferase) domain 1"/>
    <property type="match status" value="1"/>
</dbReference>
<dbReference type="OrthoDB" id="2314769at2759"/>
<evidence type="ECO:0000313" key="3">
    <source>
        <dbReference type="EMBL" id="CAI2179532.1"/>
    </source>
</evidence>
<dbReference type="GO" id="GO:0005524">
    <property type="term" value="F:ATP binding"/>
    <property type="evidence" value="ECO:0007669"/>
    <property type="project" value="InterPro"/>
</dbReference>
<dbReference type="GO" id="GO:0007166">
    <property type="term" value="P:cell surface receptor signaling pathway"/>
    <property type="evidence" value="ECO:0007669"/>
    <property type="project" value="InterPro"/>
</dbReference>
<dbReference type="PROSITE" id="PS50011">
    <property type="entry name" value="PROTEIN_KINASE_DOM"/>
    <property type="match status" value="1"/>
</dbReference>
<dbReference type="GO" id="GO:0005737">
    <property type="term" value="C:cytoplasm"/>
    <property type="evidence" value="ECO:0007669"/>
    <property type="project" value="TreeGrafter"/>
</dbReference>
<dbReference type="PANTHER" id="PTHR23257">
    <property type="entry name" value="SERINE-THREONINE PROTEIN KINASE"/>
    <property type="match status" value="1"/>
</dbReference>
<gene>
    <name evidence="3" type="ORF">FWILDA_LOCUS9136</name>
</gene>
<dbReference type="AlphaFoldDB" id="A0A9W4SSE6"/>
<dbReference type="Proteomes" id="UP001153678">
    <property type="component" value="Unassembled WGS sequence"/>
</dbReference>
<dbReference type="Gene3D" id="1.20.930.20">
    <property type="entry name" value="Adaptor protein Cbl, N-terminal domain"/>
    <property type="match status" value="1"/>
</dbReference>
<keyword evidence="4" id="KW-1185">Reference proteome</keyword>
<dbReference type="InterPro" id="IPR059179">
    <property type="entry name" value="MLKL-like_MCAfunc"/>
</dbReference>
<protein>
    <submittedName>
        <fullName evidence="3">12014_t:CDS:1</fullName>
    </submittedName>
</protein>
<dbReference type="InterPro" id="IPR001245">
    <property type="entry name" value="Ser-Thr/Tyr_kinase_cat_dom"/>
</dbReference>
<dbReference type="CDD" id="cd21037">
    <property type="entry name" value="MLKL_NTD"/>
    <property type="match status" value="1"/>
</dbReference>
<accession>A0A9W4SSE6</accession>
<evidence type="ECO:0000313" key="4">
    <source>
        <dbReference type="Proteomes" id="UP001153678"/>
    </source>
</evidence>
<dbReference type="Pfam" id="PF22215">
    <property type="entry name" value="MLKL_N"/>
    <property type="match status" value="1"/>
</dbReference>
<evidence type="ECO:0000259" key="2">
    <source>
        <dbReference type="PROSITE" id="PS50011"/>
    </source>
</evidence>
<dbReference type="SMART" id="SM00671">
    <property type="entry name" value="SEL1"/>
    <property type="match status" value="2"/>
</dbReference>
<dbReference type="InterPro" id="IPR006597">
    <property type="entry name" value="Sel1-like"/>
</dbReference>
<feature type="domain" description="Protein kinase" evidence="2">
    <location>
        <begin position="249"/>
        <end position="503"/>
    </location>
</feature>
<dbReference type="Pfam" id="PF07714">
    <property type="entry name" value="PK_Tyr_Ser-Thr"/>
    <property type="match status" value="1"/>
</dbReference>
<comment type="caution">
    <text evidence="3">The sequence shown here is derived from an EMBL/GenBank/DDBJ whole genome shotgun (WGS) entry which is preliminary data.</text>
</comment>
<reference evidence="3" key="1">
    <citation type="submission" date="2022-08" db="EMBL/GenBank/DDBJ databases">
        <authorList>
            <person name="Kallberg Y."/>
            <person name="Tangrot J."/>
            <person name="Rosling A."/>
        </authorList>
    </citation>
    <scope>NUCLEOTIDE SEQUENCE</scope>
    <source>
        <strain evidence="3">Wild A</strain>
    </source>
</reference>
<dbReference type="InterPro" id="IPR036537">
    <property type="entry name" value="Adaptor_Cbl_N_dom_sf"/>
</dbReference>
<feature type="non-terminal residue" evidence="3">
    <location>
        <position position="709"/>
    </location>
</feature>
<feature type="region of interest" description="Disordered" evidence="1">
    <location>
        <begin position="1"/>
        <end position="23"/>
    </location>
</feature>
<dbReference type="InterPro" id="IPR050167">
    <property type="entry name" value="Ser_Thr_protein_kinase"/>
</dbReference>
<name>A0A9W4SSE6_9GLOM</name>
<dbReference type="SUPFAM" id="SSF56112">
    <property type="entry name" value="Protein kinase-like (PK-like)"/>
    <property type="match status" value="1"/>
</dbReference>
<dbReference type="InterPro" id="IPR054000">
    <property type="entry name" value="MLKL_N"/>
</dbReference>
<dbReference type="InterPro" id="IPR011990">
    <property type="entry name" value="TPR-like_helical_dom_sf"/>
</dbReference>
<dbReference type="Gene3D" id="1.25.40.10">
    <property type="entry name" value="Tetratricopeptide repeat domain"/>
    <property type="match status" value="1"/>
</dbReference>
<dbReference type="InterPro" id="IPR000719">
    <property type="entry name" value="Prot_kinase_dom"/>
</dbReference>
<dbReference type="GO" id="GO:0004672">
    <property type="term" value="F:protein kinase activity"/>
    <property type="evidence" value="ECO:0007669"/>
    <property type="project" value="InterPro"/>
</dbReference>
<dbReference type="SUPFAM" id="SSF81901">
    <property type="entry name" value="HCP-like"/>
    <property type="match status" value="1"/>
</dbReference>
<dbReference type="InterPro" id="IPR011009">
    <property type="entry name" value="Kinase-like_dom_sf"/>
</dbReference>
<sequence>MHILNKSSPKVTTEPGNIKSDKSKGLRMIKRMSKFKVSNKECFMDNGITILKTAAELAKIVPYLDTIINLSMEIMKIHERAKYNEKICRLMADRVDLAMTSIKLLRRHVNDDNNKFRRQTSYHNALVHFIAVLENIKIFVSNISGKKGLKQYFIANVVTNQFNEIRDDFDHAYKALQLAISIEQFISRDKEDNEFKLELEEFNRHCETINNMEKNISALTEMVERVMMVEPKDNKNKLLDNLRPPEIHCNEISDPDSPKFHENIEMRKYKNLDVACKKIKAIQGDTPESKKIRATLSIWNKLHECPNVIKFYGISKLDIGDCLILEWSELNNLKNVYENHKLSWEIKLEIARDVFRGLGILHHDVRAENMLVTNNRYTCKISNFNLSREVNTESREITDVLQMIRWMAPEKLKKCDNPYNYSCEMYSFGMFLWELSFNRIPYDNIDSEQIEEYVLNGNRETLKFEKGPSDIIEGFTEIITSAWQDDHRIRPKDPGVTKIFESLAKSRSTNGNSPMIPFEQNKVTSLEIPRNISDTENVIEYDENLDLILEDDDDEEVVELLTLNEGMNLHSVNKNSRTKEQNKICWDCFNAHAEFGDKTAIYWKAYYLWEGYHVETDKEEAIKLYKIAADAGNADAQLNYAFAIRKSDRKIFMEYLTKAAENENKTALYHLGDIYYQNKSKNKKEKGIKYLKLAALKGYPKAIESLQQR</sequence>
<feature type="compositionally biased region" description="Polar residues" evidence="1">
    <location>
        <begin position="1"/>
        <end position="15"/>
    </location>
</feature>
<proteinExistence type="predicted"/>
<organism evidence="3 4">
    <name type="scientific">Funneliformis geosporum</name>
    <dbReference type="NCBI Taxonomy" id="1117311"/>
    <lineage>
        <taxon>Eukaryota</taxon>
        <taxon>Fungi</taxon>
        <taxon>Fungi incertae sedis</taxon>
        <taxon>Mucoromycota</taxon>
        <taxon>Glomeromycotina</taxon>
        <taxon>Glomeromycetes</taxon>
        <taxon>Glomerales</taxon>
        <taxon>Glomeraceae</taxon>
        <taxon>Funneliformis</taxon>
    </lineage>
</organism>